<evidence type="ECO:0000313" key="2">
    <source>
        <dbReference type="Proteomes" id="UP000069914"/>
    </source>
</evidence>
<accession>A0ABM5UHN8</accession>
<dbReference type="InterPro" id="IPR012671">
    <property type="entry name" value="T3SS_PscE/YscE"/>
</dbReference>
<evidence type="ECO:0000313" key="1">
    <source>
        <dbReference type="EMBL" id="AKP35388.1"/>
    </source>
</evidence>
<dbReference type="GeneID" id="61904285"/>
<gene>
    <name evidence="1" type="ORF">ACZ76_10665</name>
</gene>
<dbReference type="NCBIfam" id="TIGR02501">
    <property type="entry name" value="type_III_yscE"/>
    <property type="match status" value="1"/>
</dbReference>
<dbReference type="Pfam" id="PF08988">
    <property type="entry name" value="T3SS_needle_E"/>
    <property type="match status" value="1"/>
</dbReference>
<protein>
    <submittedName>
        <fullName evidence="1">Type III secretion system protein, YseE family</fullName>
    </submittedName>
</protein>
<dbReference type="RefSeq" id="WP_048620261.1">
    <property type="nucleotide sequence ID" value="NZ_CABMLM010000024.1"/>
</dbReference>
<organism evidence="1 2">
    <name type="scientific">Yersinia aleksiciae</name>
    <dbReference type="NCBI Taxonomy" id="263819"/>
    <lineage>
        <taxon>Bacteria</taxon>
        <taxon>Pseudomonadati</taxon>
        <taxon>Pseudomonadota</taxon>
        <taxon>Gammaproteobacteria</taxon>
        <taxon>Enterobacterales</taxon>
        <taxon>Yersiniaceae</taxon>
        <taxon>Yersinia</taxon>
    </lineage>
</organism>
<name>A0ABM5UHN8_YERAE</name>
<proteinExistence type="predicted"/>
<dbReference type="Proteomes" id="UP000069914">
    <property type="component" value="Chromosome"/>
</dbReference>
<keyword evidence="2" id="KW-1185">Reference proteome</keyword>
<sequence length="71" mass="8566">MRDITELEYCIKYKPREIQHKKELLIKEKNIISCQLSLMQTPDNYKYLNNVMLALKSAEKIIETLTFRFKN</sequence>
<reference evidence="1 2" key="1">
    <citation type="journal article" date="2015" name="Genome Announc.">
        <title>De Novo Genome Sequence of Yersinia aleksiciae Y159T.</title>
        <authorList>
            <person name="Sprague L.D."/>
            <person name="Neubauer H."/>
        </authorList>
    </citation>
    <scope>NUCLEOTIDE SEQUENCE [LARGE SCALE GENOMIC DNA]</scope>
    <source>
        <strain evidence="1 2">159</strain>
    </source>
</reference>
<dbReference type="EMBL" id="CP011975">
    <property type="protein sequence ID" value="AKP35388.1"/>
    <property type="molecule type" value="Genomic_DNA"/>
</dbReference>